<protein>
    <submittedName>
        <fullName evidence="1">Uncharacterized protein</fullName>
    </submittedName>
</protein>
<evidence type="ECO:0000313" key="2">
    <source>
        <dbReference type="Proteomes" id="UP001335648"/>
    </source>
</evidence>
<dbReference type="Proteomes" id="UP001335648">
    <property type="component" value="Unassembled WGS sequence"/>
</dbReference>
<organism evidence="1 2">
    <name type="scientific">Champsocephalus esox</name>
    <name type="common">pike icefish</name>
    <dbReference type="NCBI Taxonomy" id="159716"/>
    <lineage>
        <taxon>Eukaryota</taxon>
        <taxon>Metazoa</taxon>
        <taxon>Chordata</taxon>
        <taxon>Craniata</taxon>
        <taxon>Vertebrata</taxon>
        <taxon>Euteleostomi</taxon>
        <taxon>Actinopterygii</taxon>
        <taxon>Neopterygii</taxon>
        <taxon>Teleostei</taxon>
        <taxon>Neoteleostei</taxon>
        <taxon>Acanthomorphata</taxon>
        <taxon>Eupercaria</taxon>
        <taxon>Perciformes</taxon>
        <taxon>Notothenioidei</taxon>
        <taxon>Channichthyidae</taxon>
        <taxon>Champsocephalus</taxon>
    </lineage>
</organism>
<proteinExistence type="predicted"/>
<gene>
    <name evidence="1" type="ORF">CesoFtcFv8_015754</name>
</gene>
<keyword evidence="2" id="KW-1185">Reference proteome</keyword>
<sequence length="124" mass="14070">MLCEAKPLSLSSGDVQFVPVRIQKLCPWGAGRETLQRRNRPRLSEREAVKLSCVYEETLVHSGSLTAASETPGSVLTHRLFYITTSPGCPWSPCASFELRCQMFKFHDIEITRSLIPNIHKNYF</sequence>
<dbReference type="AlphaFoldDB" id="A0AAN8GPT0"/>
<evidence type="ECO:0000313" key="1">
    <source>
        <dbReference type="EMBL" id="KAK5887121.1"/>
    </source>
</evidence>
<name>A0AAN8GPT0_9TELE</name>
<reference evidence="1 2" key="1">
    <citation type="journal article" date="2023" name="Mol. Biol. Evol.">
        <title>Genomics of Secondarily Temperate Adaptation in the Only Non-Antarctic Icefish.</title>
        <authorList>
            <person name="Rivera-Colon A.G."/>
            <person name="Rayamajhi N."/>
            <person name="Minhas B.F."/>
            <person name="Madrigal G."/>
            <person name="Bilyk K.T."/>
            <person name="Yoon V."/>
            <person name="Hune M."/>
            <person name="Gregory S."/>
            <person name="Cheng C.H.C."/>
            <person name="Catchen J.M."/>
        </authorList>
    </citation>
    <scope>NUCLEOTIDE SEQUENCE [LARGE SCALE GENOMIC DNA]</scope>
    <source>
        <strain evidence="1">JC2023a</strain>
    </source>
</reference>
<comment type="caution">
    <text evidence="1">The sequence shown here is derived from an EMBL/GenBank/DDBJ whole genome shotgun (WGS) entry which is preliminary data.</text>
</comment>
<accession>A0AAN8GPT0</accession>
<dbReference type="EMBL" id="JAULUE010002058">
    <property type="protein sequence ID" value="KAK5887121.1"/>
    <property type="molecule type" value="Genomic_DNA"/>
</dbReference>